<feature type="transmembrane region" description="Helical" evidence="1">
    <location>
        <begin position="7"/>
        <end position="27"/>
    </location>
</feature>
<dbReference type="Proteomes" id="UP000237608">
    <property type="component" value="Unassembled WGS sequence"/>
</dbReference>
<accession>A0A2S7WFE2</accession>
<feature type="transmembrane region" description="Helical" evidence="1">
    <location>
        <begin position="74"/>
        <end position="95"/>
    </location>
</feature>
<dbReference type="EMBL" id="MSCL01000001">
    <property type="protein sequence ID" value="PQJ76136.1"/>
    <property type="molecule type" value="Genomic_DNA"/>
</dbReference>
<evidence type="ECO:0000256" key="1">
    <source>
        <dbReference type="SAM" id="Phobius"/>
    </source>
</evidence>
<proteinExistence type="predicted"/>
<keyword evidence="1" id="KW-0472">Membrane</keyword>
<evidence type="ECO:0008006" key="4">
    <source>
        <dbReference type="Google" id="ProtNLM"/>
    </source>
</evidence>
<organism evidence="2 3">
    <name type="scientific">Polaribacter gangjinensis</name>
    <dbReference type="NCBI Taxonomy" id="574710"/>
    <lineage>
        <taxon>Bacteria</taxon>
        <taxon>Pseudomonadati</taxon>
        <taxon>Bacteroidota</taxon>
        <taxon>Flavobacteriia</taxon>
        <taxon>Flavobacteriales</taxon>
        <taxon>Flavobacteriaceae</taxon>
    </lineage>
</organism>
<evidence type="ECO:0000313" key="3">
    <source>
        <dbReference type="Proteomes" id="UP000237608"/>
    </source>
</evidence>
<comment type="caution">
    <text evidence="2">The sequence shown here is derived from an EMBL/GenBank/DDBJ whole genome shotgun (WGS) entry which is preliminary data.</text>
</comment>
<feature type="transmembrane region" description="Helical" evidence="1">
    <location>
        <begin position="116"/>
        <end position="133"/>
    </location>
</feature>
<protein>
    <recommendedName>
        <fullName evidence="4">DUF2752 domain-containing protein</fullName>
    </recommendedName>
</protein>
<gene>
    <name evidence="2" type="ORF">BTO13_04685</name>
</gene>
<dbReference type="Pfam" id="PF10825">
    <property type="entry name" value="DUF2752"/>
    <property type="match status" value="1"/>
</dbReference>
<keyword evidence="1" id="KW-1133">Transmembrane helix</keyword>
<sequence length="136" mass="15414">MTSNKLYVLITTACIVGYVWLFFHISANYTDFSNVKVCLVKEVTGIPCPSCGTTRGVISLTKGHFLEAIQTNPFSILVAMIMIFAPIWIGFDIITKKRTLFYNYQKVEKQLIKPKIAIILIVLVLLNWIWNIAKGL</sequence>
<keyword evidence="3" id="KW-1185">Reference proteome</keyword>
<dbReference type="InterPro" id="IPR021215">
    <property type="entry name" value="DUF2752"/>
</dbReference>
<evidence type="ECO:0000313" key="2">
    <source>
        <dbReference type="EMBL" id="PQJ76136.1"/>
    </source>
</evidence>
<keyword evidence="1" id="KW-0812">Transmembrane</keyword>
<reference evidence="2 3" key="1">
    <citation type="submission" date="2016-12" db="EMBL/GenBank/DDBJ databases">
        <title>Trade-off between light-utilization and light-protection in marine flavobacteria.</title>
        <authorList>
            <person name="Kumagai Y."/>
            <person name="Yoshizawa S."/>
            <person name="Kogure K."/>
            <person name="Iwasaki W."/>
        </authorList>
    </citation>
    <scope>NUCLEOTIDE SEQUENCE [LARGE SCALE GENOMIC DNA]</scope>
    <source>
        <strain evidence="2 3">KCTC 22729</strain>
    </source>
</reference>
<dbReference type="AlphaFoldDB" id="A0A2S7WFE2"/>
<name>A0A2S7WFE2_9FLAO</name>